<feature type="compositionally biased region" description="Basic residues" evidence="1">
    <location>
        <begin position="34"/>
        <end position="49"/>
    </location>
</feature>
<dbReference type="EMBL" id="BGPR01000761">
    <property type="protein sequence ID" value="GBM34472.1"/>
    <property type="molecule type" value="Genomic_DNA"/>
</dbReference>
<proteinExistence type="predicted"/>
<dbReference type="Proteomes" id="UP000499080">
    <property type="component" value="Unassembled WGS sequence"/>
</dbReference>
<name>A0A4Y2EYW5_ARAVE</name>
<reference evidence="2 3" key="1">
    <citation type="journal article" date="2019" name="Sci. Rep.">
        <title>Orb-weaving spider Araneus ventricosus genome elucidates the spidroin gene catalogue.</title>
        <authorList>
            <person name="Kono N."/>
            <person name="Nakamura H."/>
            <person name="Ohtoshi R."/>
            <person name="Moran D.A.P."/>
            <person name="Shinohara A."/>
            <person name="Yoshida Y."/>
            <person name="Fujiwara M."/>
            <person name="Mori M."/>
            <person name="Tomita M."/>
            <person name="Arakawa K."/>
        </authorList>
    </citation>
    <scope>NUCLEOTIDE SEQUENCE [LARGE SCALE GENOMIC DNA]</scope>
</reference>
<evidence type="ECO:0000313" key="3">
    <source>
        <dbReference type="Proteomes" id="UP000499080"/>
    </source>
</evidence>
<evidence type="ECO:0000256" key="1">
    <source>
        <dbReference type="SAM" id="MobiDB-lite"/>
    </source>
</evidence>
<keyword evidence="3" id="KW-1185">Reference proteome</keyword>
<feature type="region of interest" description="Disordered" evidence="1">
    <location>
        <begin position="1"/>
        <end position="83"/>
    </location>
</feature>
<evidence type="ECO:0000313" key="2">
    <source>
        <dbReference type="EMBL" id="GBM34472.1"/>
    </source>
</evidence>
<gene>
    <name evidence="2" type="ORF">AVEN_106712_1</name>
</gene>
<accession>A0A4Y2EYW5</accession>
<organism evidence="2 3">
    <name type="scientific">Araneus ventricosus</name>
    <name type="common">Orbweaver spider</name>
    <name type="synonym">Epeira ventricosa</name>
    <dbReference type="NCBI Taxonomy" id="182803"/>
    <lineage>
        <taxon>Eukaryota</taxon>
        <taxon>Metazoa</taxon>
        <taxon>Ecdysozoa</taxon>
        <taxon>Arthropoda</taxon>
        <taxon>Chelicerata</taxon>
        <taxon>Arachnida</taxon>
        <taxon>Araneae</taxon>
        <taxon>Araneomorphae</taxon>
        <taxon>Entelegynae</taxon>
        <taxon>Araneoidea</taxon>
        <taxon>Araneidae</taxon>
        <taxon>Araneus</taxon>
    </lineage>
</organism>
<dbReference type="AlphaFoldDB" id="A0A4Y2EYW5"/>
<comment type="caution">
    <text evidence="2">The sequence shown here is derived from an EMBL/GenBank/DDBJ whole genome shotgun (WGS) entry which is preliminary data.</text>
</comment>
<protein>
    <submittedName>
        <fullName evidence="2">Uncharacterized protein</fullName>
    </submittedName>
</protein>
<sequence>MNIHIKSPRPGSRPCGVSERQSMQQLQCCGRSPSNHHRPRPDHSRRRHALSLAEGKKPQPLSHPPGKRDPAFLSGGFSSMHWW</sequence>